<dbReference type="PROSITE" id="PS00108">
    <property type="entry name" value="PROTEIN_KINASE_ST"/>
    <property type="match status" value="1"/>
</dbReference>
<organism evidence="3">
    <name type="scientific">Amorphochlora amoebiformis</name>
    <dbReference type="NCBI Taxonomy" id="1561963"/>
    <lineage>
        <taxon>Eukaryota</taxon>
        <taxon>Sar</taxon>
        <taxon>Rhizaria</taxon>
        <taxon>Cercozoa</taxon>
        <taxon>Chlorarachniophyceae</taxon>
        <taxon>Amorphochlora</taxon>
    </lineage>
</organism>
<dbReference type="Pfam" id="PF00069">
    <property type="entry name" value="Pkinase"/>
    <property type="match status" value="1"/>
</dbReference>
<proteinExistence type="predicted"/>
<dbReference type="InterPro" id="IPR011009">
    <property type="entry name" value="Kinase-like_dom_sf"/>
</dbReference>
<dbReference type="InterPro" id="IPR050588">
    <property type="entry name" value="WNK_Ser-Thr_kinase"/>
</dbReference>
<evidence type="ECO:0000256" key="1">
    <source>
        <dbReference type="SAM" id="MobiDB-lite"/>
    </source>
</evidence>
<feature type="region of interest" description="Disordered" evidence="1">
    <location>
        <begin position="532"/>
        <end position="551"/>
    </location>
</feature>
<feature type="compositionally biased region" description="Polar residues" evidence="1">
    <location>
        <begin position="729"/>
        <end position="740"/>
    </location>
</feature>
<dbReference type="InterPro" id="IPR013761">
    <property type="entry name" value="SAM/pointed_sf"/>
</dbReference>
<feature type="region of interest" description="Disordered" evidence="1">
    <location>
        <begin position="424"/>
        <end position="462"/>
    </location>
</feature>
<gene>
    <name evidence="3" type="ORF">LAMO00422_LOCUS19527</name>
</gene>
<dbReference type="InterPro" id="IPR000719">
    <property type="entry name" value="Prot_kinase_dom"/>
</dbReference>
<feature type="compositionally biased region" description="Polar residues" evidence="1">
    <location>
        <begin position="1"/>
        <end position="13"/>
    </location>
</feature>
<feature type="compositionally biased region" description="Polar residues" evidence="1">
    <location>
        <begin position="765"/>
        <end position="779"/>
    </location>
</feature>
<dbReference type="SUPFAM" id="SSF56112">
    <property type="entry name" value="Protein kinase-like (PK-like)"/>
    <property type="match status" value="1"/>
</dbReference>
<dbReference type="PANTHER" id="PTHR13902">
    <property type="entry name" value="SERINE/THREONINE-PROTEIN KINASE WNK WITH NO LYSINE -RELATED"/>
    <property type="match status" value="1"/>
</dbReference>
<sequence length="848" mass="94275">MTDSHNTGQQIPSKTEGPGGQGDSTSGSPVGMNRKITAKKGSSLKEPLMKSPDGKWVRTNKKLGSGSFKSVYLAIEKSGSEVAWNVIKLGRMGPAQKKKVKQEVEILNNTDHKNIIKFFDHWEMNQRLYFITEKASATLKNRIEELHPVEISTIRGWCIQILNALSYLHDRAENPIIHRDLKPDNVFVASDGTIRLGDFGLAIVTTKNSSISGTPAFMAPEIWTSSTYDSKVDVYAFGMLMLEMKTNQTPYAEYKTLFSDRANGRKIPPPASLDSKNFDIEPKTMNNRMRTVIMSCLEWKPADRPTAQDLLKYEFFHPKLFEITDCKVTFTDKGNLNVVTLALETNVKSSRITEFSIDLRTESVREIAKQYAEAFEKEIKTEYPDSVEQDIADIIYLWCKKKIKAAQKDQRLRDSVSHIQPTISKAKSDDTITPITPMGDIPRSHSTTARPAPTIVPPERIDNPISPRAQSNIHSAFSNPATGRPHTLRARSMDSRNHPRLPPMSRAGSTILRRPFAWPADPAIHSAPINLIGTQDPQQTPTPTSKRTTSPTRRAWDIADFKIQDIKVRESDAGVSAVRFSVFLDDGGKTKQIDREYIIGQDISFRVAQSILQELRNDLDIELFPKHVETLAAMMNESLKEHREVFTKRKEIDQRIGLEELLNKAGITDEKVMKTFVEQAIQVTDLVDGTLPEEDLKDLLPQLGHRRRLIRIAQEELKKVYSEGPGSPASASTKSLSQTIPPRVLPPSSLGSIRVPARGPPVRSSVRTSAAPQESNVQSTAFVTINGIENQPAADTPMSTTGSPPQSSTTPRSNSRSIAESPSTQEAADRKAALAGDSPSFERSHTSP</sequence>
<dbReference type="Gene3D" id="3.30.200.20">
    <property type="entry name" value="Phosphorylase Kinase, domain 1"/>
    <property type="match status" value="1"/>
</dbReference>
<accession>A0A7S0DNT0</accession>
<evidence type="ECO:0000259" key="2">
    <source>
        <dbReference type="PROSITE" id="PS50011"/>
    </source>
</evidence>
<feature type="compositionally biased region" description="Low complexity" evidence="1">
    <location>
        <begin position="796"/>
        <end position="817"/>
    </location>
</feature>
<reference evidence="3" key="1">
    <citation type="submission" date="2021-01" db="EMBL/GenBank/DDBJ databases">
        <authorList>
            <person name="Corre E."/>
            <person name="Pelletier E."/>
            <person name="Niang G."/>
            <person name="Scheremetjew M."/>
            <person name="Finn R."/>
            <person name="Kale V."/>
            <person name="Holt S."/>
            <person name="Cochrane G."/>
            <person name="Meng A."/>
            <person name="Brown T."/>
            <person name="Cohen L."/>
        </authorList>
    </citation>
    <scope>NUCLEOTIDE SEQUENCE</scope>
    <source>
        <strain evidence="3">CCMP2058</strain>
    </source>
</reference>
<feature type="region of interest" description="Disordered" evidence="1">
    <location>
        <begin position="791"/>
        <end position="848"/>
    </location>
</feature>
<dbReference type="Gene3D" id="1.10.510.10">
    <property type="entry name" value="Transferase(Phosphotransferase) domain 1"/>
    <property type="match status" value="1"/>
</dbReference>
<dbReference type="Gene3D" id="1.10.150.50">
    <property type="entry name" value="Transcription Factor, Ets-1"/>
    <property type="match status" value="1"/>
</dbReference>
<dbReference type="GO" id="GO:0004672">
    <property type="term" value="F:protein kinase activity"/>
    <property type="evidence" value="ECO:0007669"/>
    <property type="project" value="InterPro"/>
</dbReference>
<dbReference type="EMBL" id="HBEM01028570">
    <property type="protein sequence ID" value="CAD8460569.1"/>
    <property type="molecule type" value="Transcribed_RNA"/>
</dbReference>
<feature type="region of interest" description="Disordered" evidence="1">
    <location>
        <begin position="721"/>
        <end position="779"/>
    </location>
</feature>
<protein>
    <recommendedName>
        <fullName evidence="2">Protein kinase domain-containing protein</fullName>
    </recommendedName>
</protein>
<feature type="domain" description="Protein kinase" evidence="2">
    <location>
        <begin position="57"/>
        <end position="316"/>
    </location>
</feature>
<feature type="region of interest" description="Disordered" evidence="1">
    <location>
        <begin position="1"/>
        <end position="55"/>
    </location>
</feature>
<dbReference type="AlphaFoldDB" id="A0A7S0DNT0"/>
<dbReference type="GO" id="GO:0005524">
    <property type="term" value="F:ATP binding"/>
    <property type="evidence" value="ECO:0007669"/>
    <property type="project" value="InterPro"/>
</dbReference>
<evidence type="ECO:0000313" key="3">
    <source>
        <dbReference type="EMBL" id="CAD8460569.1"/>
    </source>
</evidence>
<name>A0A7S0DNT0_9EUKA</name>
<dbReference type="SMART" id="SM00220">
    <property type="entry name" value="S_TKc"/>
    <property type="match status" value="1"/>
</dbReference>
<feature type="compositionally biased region" description="Low complexity" evidence="1">
    <location>
        <begin position="534"/>
        <end position="551"/>
    </location>
</feature>
<dbReference type="PROSITE" id="PS50011">
    <property type="entry name" value="PROTEIN_KINASE_DOM"/>
    <property type="match status" value="1"/>
</dbReference>
<dbReference type="InterPro" id="IPR008271">
    <property type="entry name" value="Ser/Thr_kinase_AS"/>
</dbReference>